<protein>
    <submittedName>
        <fullName evidence="8">Two component transcriptional regulator, LuxR family</fullName>
    </submittedName>
</protein>
<dbReference type="SMART" id="SM00421">
    <property type="entry name" value="HTH_LUXR"/>
    <property type="match status" value="1"/>
</dbReference>
<evidence type="ECO:0000259" key="7">
    <source>
        <dbReference type="PROSITE" id="PS50110"/>
    </source>
</evidence>
<dbReference type="GO" id="GO:0006355">
    <property type="term" value="P:regulation of DNA-templated transcription"/>
    <property type="evidence" value="ECO:0007669"/>
    <property type="project" value="InterPro"/>
</dbReference>
<dbReference type="SMART" id="SM00448">
    <property type="entry name" value="REC"/>
    <property type="match status" value="1"/>
</dbReference>
<gene>
    <name evidence="8" type="ORF">SAMN04324258_0653</name>
</gene>
<evidence type="ECO:0000313" key="9">
    <source>
        <dbReference type="Proteomes" id="UP000189777"/>
    </source>
</evidence>
<dbReference type="PANTHER" id="PTHR43214">
    <property type="entry name" value="TWO-COMPONENT RESPONSE REGULATOR"/>
    <property type="match status" value="1"/>
</dbReference>
<evidence type="ECO:0000259" key="6">
    <source>
        <dbReference type="PROSITE" id="PS50043"/>
    </source>
</evidence>
<feature type="domain" description="HTH luxR-type" evidence="6">
    <location>
        <begin position="152"/>
        <end position="217"/>
    </location>
</feature>
<reference evidence="8 9" key="1">
    <citation type="submission" date="2017-02" db="EMBL/GenBank/DDBJ databases">
        <authorList>
            <person name="Peterson S.W."/>
        </authorList>
    </citation>
    <scope>NUCLEOTIDE SEQUENCE [LARGE SCALE GENOMIC DNA]</scope>
    <source>
        <strain evidence="8 9">DSM 21481</strain>
    </source>
</reference>
<evidence type="ECO:0000256" key="3">
    <source>
        <dbReference type="ARBA" id="ARBA00023125"/>
    </source>
</evidence>
<dbReference type="PANTHER" id="PTHR43214:SF24">
    <property type="entry name" value="TRANSCRIPTIONAL REGULATORY PROTEIN NARL-RELATED"/>
    <property type="match status" value="1"/>
</dbReference>
<sequence length="221" mass="23408">MIRVLVADDQDLVRAGAVAVVDAAPDLEVVAEAADGAAAVEAQRRHHADVVLMDVRMPVLDGIEATRRLVVGAADGSLPPCRVVVLTTFDLDEYVYGALRAGASGFLLKDAPTHDLLAAVRTAHRGDAVVAPSATRRLLAQVVPRLPDVAAREAAAAALSERERAVVRLLAEGLSNAEIGARIFVSEATVKTYVGRILAKLDLRDRVQVVVWAFRIGLAEA</sequence>
<dbReference type="SUPFAM" id="SSF46894">
    <property type="entry name" value="C-terminal effector domain of the bipartite response regulators"/>
    <property type="match status" value="1"/>
</dbReference>
<evidence type="ECO:0000256" key="2">
    <source>
        <dbReference type="ARBA" id="ARBA00023015"/>
    </source>
</evidence>
<evidence type="ECO:0000256" key="1">
    <source>
        <dbReference type="ARBA" id="ARBA00022553"/>
    </source>
</evidence>
<dbReference type="PRINTS" id="PR00038">
    <property type="entry name" value="HTHLUXR"/>
</dbReference>
<name>A0A1T5IL65_9MICO</name>
<dbReference type="CDD" id="cd17535">
    <property type="entry name" value="REC_NarL-like"/>
    <property type="match status" value="1"/>
</dbReference>
<dbReference type="PROSITE" id="PS50043">
    <property type="entry name" value="HTH_LUXR_2"/>
    <property type="match status" value="1"/>
</dbReference>
<accession>A0A1T5IL65</accession>
<dbReference type="InterPro" id="IPR016032">
    <property type="entry name" value="Sig_transdc_resp-reg_C-effctor"/>
</dbReference>
<dbReference type="Pfam" id="PF00196">
    <property type="entry name" value="GerE"/>
    <property type="match status" value="1"/>
</dbReference>
<keyword evidence="4" id="KW-0804">Transcription</keyword>
<feature type="domain" description="Response regulatory" evidence="7">
    <location>
        <begin position="3"/>
        <end position="124"/>
    </location>
</feature>
<keyword evidence="3" id="KW-0238">DNA-binding</keyword>
<organism evidence="8 9">
    <name type="scientific">Krasilnikoviella flava</name>
    <dbReference type="NCBI Taxonomy" id="526729"/>
    <lineage>
        <taxon>Bacteria</taxon>
        <taxon>Bacillati</taxon>
        <taxon>Actinomycetota</taxon>
        <taxon>Actinomycetes</taxon>
        <taxon>Micrococcales</taxon>
        <taxon>Promicromonosporaceae</taxon>
        <taxon>Krasilnikoviella</taxon>
    </lineage>
</organism>
<dbReference type="PROSITE" id="PS50110">
    <property type="entry name" value="RESPONSE_REGULATORY"/>
    <property type="match status" value="1"/>
</dbReference>
<dbReference type="STRING" id="526729.SAMN04324258_0653"/>
<dbReference type="Proteomes" id="UP000189777">
    <property type="component" value="Unassembled WGS sequence"/>
</dbReference>
<keyword evidence="2" id="KW-0805">Transcription regulation</keyword>
<dbReference type="PROSITE" id="PS00622">
    <property type="entry name" value="HTH_LUXR_1"/>
    <property type="match status" value="1"/>
</dbReference>
<dbReference type="EMBL" id="FUZQ01000001">
    <property type="protein sequence ID" value="SKC39906.1"/>
    <property type="molecule type" value="Genomic_DNA"/>
</dbReference>
<evidence type="ECO:0000256" key="4">
    <source>
        <dbReference type="ARBA" id="ARBA00023163"/>
    </source>
</evidence>
<dbReference type="GO" id="GO:0003677">
    <property type="term" value="F:DNA binding"/>
    <property type="evidence" value="ECO:0007669"/>
    <property type="project" value="UniProtKB-KW"/>
</dbReference>
<feature type="modified residue" description="4-aspartylphosphate" evidence="5">
    <location>
        <position position="54"/>
    </location>
</feature>
<dbReference type="SUPFAM" id="SSF52172">
    <property type="entry name" value="CheY-like"/>
    <property type="match status" value="1"/>
</dbReference>
<dbReference type="CDD" id="cd06170">
    <property type="entry name" value="LuxR_C_like"/>
    <property type="match status" value="1"/>
</dbReference>
<evidence type="ECO:0000313" key="8">
    <source>
        <dbReference type="EMBL" id="SKC39906.1"/>
    </source>
</evidence>
<keyword evidence="1 5" id="KW-0597">Phosphoprotein</keyword>
<proteinExistence type="predicted"/>
<keyword evidence="9" id="KW-1185">Reference proteome</keyword>
<dbReference type="InterPro" id="IPR000792">
    <property type="entry name" value="Tscrpt_reg_LuxR_C"/>
</dbReference>
<dbReference type="AlphaFoldDB" id="A0A1T5IL65"/>
<dbReference type="InterPro" id="IPR058245">
    <property type="entry name" value="NreC/VraR/RcsB-like_REC"/>
</dbReference>
<dbReference type="InterPro" id="IPR039420">
    <property type="entry name" value="WalR-like"/>
</dbReference>
<dbReference type="GO" id="GO:0000160">
    <property type="term" value="P:phosphorelay signal transduction system"/>
    <property type="evidence" value="ECO:0007669"/>
    <property type="project" value="InterPro"/>
</dbReference>
<dbReference type="Pfam" id="PF00072">
    <property type="entry name" value="Response_reg"/>
    <property type="match status" value="1"/>
</dbReference>
<dbReference type="Gene3D" id="3.40.50.2300">
    <property type="match status" value="1"/>
</dbReference>
<dbReference type="InterPro" id="IPR011006">
    <property type="entry name" value="CheY-like_superfamily"/>
</dbReference>
<evidence type="ECO:0000256" key="5">
    <source>
        <dbReference type="PROSITE-ProRule" id="PRU00169"/>
    </source>
</evidence>
<dbReference type="InterPro" id="IPR001789">
    <property type="entry name" value="Sig_transdc_resp-reg_receiver"/>
</dbReference>